<protein>
    <recommendedName>
        <fullName evidence="5">Methyl-accepting transducer domain-containing protein</fullName>
    </recommendedName>
</protein>
<feature type="non-terminal residue" evidence="6">
    <location>
        <position position="1"/>
    </location>
</feature>
<dbReference type="GO" id="GO:0005886">
    <property type="term" value="C:plasma membrane"/>
    <property type="evidence" value="ECO:0007669"/>
    <property type="project" value="TreeGrafter"/>
</dbReference>
<dbReference type="InterPro" id="IPR004089">
    <property type="entry name" value="MCPsignal_dom"/>
</dbReference>
<sequence length="111" mass="11627">EAARAGEQGRGFAVVASEVRTLAQRSSGAAKEIKDLIDDSVHRVAEGSALVHTAGKTMSEVVASVQRVTDIMGEISAASQEQSAGIEQVNQTITQMDETTQQNAALVEEAT</sequence>
<dbReference type="Pfam" id="PF00015">
    <property type="entry name" value="MCPsignal"/>
    <property type="match status" value="1"/>
</dbReference>
<evidence type="ECO:0000313" key="6">
    <source>
        <dbReference type="EMBL" id="PPU40048.1"/>
    </source>
</evidence>
<dbReference type="Gene3D" id="1.10.287.950">
    <property type="entry name" value="Methyl-accepting chemotaxis protein"/>
    <property type="match status" value="1"/>
</dbReference>
<keyword evidence="2 4" id="KW-0807">Transducer</keyword>
<evidence type="ECO:0000256" key="3">
    <source>
        <dbReference type="ARBA" id="ARBA00029447"/>
    </source>
</evidence>
<dbReference type="GO" id="GO:0004888">
    <property type="term" value="F:transmembrane signaling receptor activity"/>
    <property type="evidence" value="ECO:0007669"/>
    <property type="project" value="InterPro"/>
</dbReference>
<name>A0A2S7B438_9XANT</name>
<dbReference type="PRINTS" id="PR00260">
    <property type="entry name" value="CHEMTRNSDUCR"/>
</dbReference>
<dbReference type="PROSITE" id="PS50111">
    <property type="entry name" value="CHEMOTAXIS_TRANSDUC_2"/>
    <property type="match status" value="1"/>
</dbReference>
<comment type="caution">
    <text evidence="6">The sequence shown here is derived from an EMBL/GenBank/DDBJ whole genome shotgun (WGS) entry which is preliminary data.</text>
</comment>
<reference evidence="6 7" key="1">
    <citation type="submission" date="2016-08" db="EMBL/GenBank/DDBJ databases">
        <authorList>
            <person name="Seilhamer J.J."/>
        </authorList>
    </citation>
    <scope>NUCLEOTIDE SEQUENCE [LARGE SCALE GENOMIC DNA]</scope>
    <source>
        <strain evidence="6 7">CFBP7245</strain>
    </source>
</reference>
<keyword evidence="1" id="KW-0488">Methylation</keyword>
<evidence type="ECO:0000256" key="1">
    <source>
        <dbReference type="ARBA" id="ARBA00022481"/>
    </source>
</evidence>
<dbReference type="Proteomes" id="UP000238908">
    <property type="component" value="Unassembled WGS sequence"/>
</dbReference>
<evidence type="ECO:0000259" key="5">
    <source>
        <dbReference type="PROSITE" id="PS50111"/>
    </source>
</evidence>
<organism evidence="6 7">
    <name type="scientific">Xanthomonas dyei</name>
    <dbReference type="NCBI Taxonomy" id="743699"/>
    <lineage>
        <taxon>Bacteria</taxon>
        <taxon>Pseudomonadati</taxon>
        <taxon>Pseudomonadota</taxon>
        <taxon>Gammaproteobacteria</taxon>
        <taxon>Lysobacterales</taxon>
        <taxon>Lysobacteraceae</taxon>
        <taxon>Xanthomonas</taxon>
    </lineage>
</organism>
<evidence type="ECO:0000256" key="4">
    <source>
        <dbReference type="PROSITE-ProRule" id="PRU00284"/>
    </source>
</evidence>
<dbReference type="GO" id="GO:0007165">
    <property type="term" value="P:signal transduction"/>
    <property type="evidence" value="ECO:0007669"/>
    <property type="project" value="UniProtKB-KW"/>
</dbReference>
<dbReference type="PANTHER" id="PTHR43531:SF14">
    <property type="entry name" value="METHYL-ACCEPTING CHEMOTAXIS PROTEIN I-RELATED"/>
    <property type="match status" value="1"/>
</dbReference>
<evidence type="ECO:0000313" key="7">
    <source>
        <dbReference type="Proteomes" id="UP000238908"/>
    </source>
</evidence>
<feature type="domain" description="Methyl-accepting transducer" evidence="5">
    <location>
        <begin position="1"/>
        <end position="111"/>
    </location>
</feature>
<dbReference type="RefSeq" id="WP_244907927.1">
    <property type="nucleotide sequence ID" value="NZ_MDEE01000135.1"/>
</dbReference>
<dbReference type="InterPro" id="IPR051310">
    <property type="entry name" value="MCP_chemotaxis"/>
</dbReference>
<dbReference type="EMBL" id="MDEE01000135">
    <property type="protein sequence ID" value="PPU40048.1"/>
    <property type="molecule type" value="Genomic_DNA"/>
</dbReference>
<dbReference type="AlphaFoldDB" id="A0A2S7B438"/>
<feature type="non-terminal residue" evidence="6">
    <location>
        <position position="111"/>
    </location>
</feature>
<dbReference type="SUPFAM" id="SSF58104">
    <property type="entry name" value="Methyl-accepting chemotaxis protein (MCP) signaling domain"/>
    <property type="match status" value="1"/>
</dbReference>
<evidence type="ECO:0000256" key="2">
    <source>
        <dbReference type="ARBA" id="ARBA00023224"/>
    </source>
</evidence>
<dbReference type="PANTHER" id="PTHR43531">
    <property type="entry name" value="PROTEIN ICFG"/>
    <property type="match status" value="1"/>
</dbReference>
<dbReference type="GO" id="GO:0006935">
    <property type="term" value="P:chemotaxis"/>
    <property type="evidence" value="ECO:0007669"/>
    <property type="project" value="InterPro"/>
</dbReference>
<comment type="similarity">
    <text evidence="3">Belongs to the methyl-accepting chemotaxis (MCP) protein family.</text>
</comment>
<dbReference type="InterPro" id="IPR004090">
    <property type="entry name" value="Chemotax_Me-accpt_rcpt"/>
</dbReference>
<gene>
    <name evidence="6" type="ORF">XdyCFBP7245_23420</name>
</gene>
<accession>A0A2S7B438</accession>
<proteinExistence type="inferred from homology"/>
<dbReference type="SMART" id="SM00283">
    <property type="entry name" value="MA"/>
    <property type="match status" value="1"/>
</dbReference>